<proteinExistence type="predicted"/>
<evidence type="ECO:0000313" key="2">
    <source>
        <dbReference type="Proteomes" id="UP000471147"/>
    </source>
</evidence>
<gene>
    <name evidence="1" type="ORF">EUU23_10855</name>
</gene>
<comment type="caution">
    <text evidence="1">The sequence shown here is derived from an EMBL/GenBank/DDBJ whole genome shotgun (WGS) entry which is preliminary data.</text>
</comment>
<name>A0A6I4LXM2_9SPHN</name>
<dbReference type="AlphaFoldDB" id="A0A6I4LXM2"/>
<sequence>MASHPDYNLPLRHWGQLQKMQLALFFSQLQQKQLEIIQPVDGKKLLKRTLTGGHSPPLSLAPG</sequence>
<keyword evidence="2" id="KW-1185">Reference proteome</keyword>
<dbReference type="Proteomes" id="UP000471147">
    <property type="component" value="Unassembled WGS sequence"/>
</dbReference>
<accession>A0A6I4LXM2</accession>
<reference evidence="1 2" key="1">
    <citation type="submission" date="2019-01" db="EMBL/GenBank/DDBJ databases">
        <title>Sphingorhabdus lacus sp.nov., isolated from an oligotrophic freshwater lake.</title>
        <authorList>
            <person name="Park M."/>
        </authorList>
    </citation>
    <scope>NUCLEOTIDE SEQUENCE [LARGE SCALE GENOMIC DNA]</scope>
    <source>
        <strain evidence="1 2">IMCC26285</strain>
    </source>
</reference>
<dbReference type="EMBL" id="SDWJ01000002">
    <property type="protein sequence ID" value="MVZ98192.1"/>
    <property type="molecule type" value="Genomic_DNA"/>
</dbReference>
<evidence type="ECO:0000313" key="1">
    <source>
        <dbReference type="EMBL" id="MVZ98192.1"/>
    </source>
</evidence>
<organism evidence="1 2">
    <name type="scientific">Sphingorhabdus profundilacus</name>
    <dbReference type="NCBI Taxonomy" id="2509718"/>
    <lineage>
        <taxon>Bacteria</taxon>
        <taxon>Pseudomonadati</taxon>
        <taxon>Pseudomonadota</taxon>
        <taxon>Alphaproteobacteria</taxon>
        <taxon>Sphingomonadales</taxon>
        <taxon>Sphingomonadaceae</taxon>
        <taxon>Sphingorhabdus</taxon>
    </lineage>
</organism>
<protein>
    <submittedName>
        <fullName evidence="1">Uncharacterized protein</fullName>
    </submittedName>
</protein>
<dbReference type="RefSeq" id="WP_160354135.1">
    <property type="nucleotide sequence ID" value="NZ_SDWJ01000002.1"/>
</dbReference>